<dbReference type="FunFam" id="1.10.260.100:FF:000001">
    <property type="entry name" value="Ubiquilin 1"/>
    <property type="match status" value="1"/>
</dbReference>
<protein>
    <submittedName>
        <fullName evidence="3">Ubiquilin-4</fullName>
    </submittedName>
</protein>
<dbReference type="InterPro" id="IPR006636">
    <property type="entry name" value="STI1_HS-bd"/>
</dbReference>
<feature type="compositionally biased region" description="Polar residues" evidence="1">
    <location>
        <begin position="237"/>
        <end position="246"/>
    </location>
</feature>
<organism evidence="3 4">
    <name type="scientific">Linnemannia exigua</name>
    <dbReference type="NCBI Taxonomy" id="604196"/>
    <lineage>
        <taxon>Eukaryota</taxon>
        <taxon>Fungi</taxon>
        <taxon>Fungi incertae sedis</taxon>
        <taxon>Mucoromycota</taxon>
        <taxon>Mortierellomycotina</taxon>
        <taxon>Mortierellomycetes</taxon>
        <taxon>Mortierellales</taxon>
        <taxon>Mortierellaceae</taxon>
        <taxon>Linnemannia</taxon>
    </lineage>
</organism>
<dbReference type="InterPro" id="IPR029071">
    <property type="entry name" value="Ubiquitin-like_domsf"/>
</dbReference>
<dbReference type="Pfam" id="PF00240">
    <property type="entry name" value="ubiquitin"/>
    <property type="match status" value="1"/>
</dbReference>
<dbReference type="PANTHER" id="PTHR10677:SF3">
    <property type="entry name" value="FI07626P-RELATED"/>
    <property type="match status" value="1"/>
</dbReference>
<sequence>MTTTSSKTMDESESTAPQQAIVLTIRPSSGSTFTTAISTDCTVLQLKEKLATADLPATSIRLVYSGRVLKDDDQLSVYSIMEGHTLHMVKSASNRANEQAVQTVRPNASSNAGGADGFDEQDMMSNPEMLRRVMMANPQTREVMENNPEVAQMLNDPAFLRQSLDMARNPKLMKQALRNNDRALSNMEMIPGGFNHLRRMYHNVQEPMEASRSAPQPSTDDLNERFAARLNADTRPNAGTLNSTALPNPWAPPPRVRNNA</sequence>
<proteinExistence type="predicted"/>
<dbReference type="Proteomes" id="UP001194580">
    <property type="component" value="Unassembled WGS sequence"/>
</dbReference>
<dbReference type="SUPFAM" id="SSF54236">
    <property type="entry name" value="Ubiquitin-like"/>
    <property type="match status" value="1"/>
</dbReference>
<evidence type="ECO:0000256" key="1">
    <source>
        <dbReference type="SAM" id="MobiDB-lite"/>
    </source>
</evidence>
<dbReference type="Gene3D" id="1.10.260.100">
    <property type="match status" value="1"/>
</dbReference>
<comment type="caution">
    <text evidence="3">The sequence shown here is derived from an EMBL/GenBank/DDBJ whole genome shotgun (WGS) entry which is preliminary data.</text>
</comment>
<dbReference type="EMBL" id="JAAAIL010000029">
    <property type="protein sequence ID" value="KAG0281165.1"/>
    <property type="molecule type" value="Genomic_DNA"/>
</dbReference>
<feature type="domain" description="Ubiquitin-like" evidence="2">
    <location>
        <begin position="21"/>
        <end position="89"/>
    </location>
</feature>
<evidence type="ECO:0000313" key="4">
    <source>
        <dbReference type="Proteomes" id="UP001194580"/>
    </source>
</evidence>
<feature type="region of interest" description="Disordered" evidence="1">
    <location>
        <begin position="206"/>
        <end position="260"/>
    </location>
</feature>
<keyword evidence="4" id="KW-1185">Reference proteome</keyword>
<dbReference type="Pfam" id="PF23195">
    <property type="entry name" value="UBQLN1"/>
    <property type="match status" value="1"/>
</dbReference>
<dbReference type="InterPro" id="IPR000626">
    <property type="entry name" value="Ubiquitin-like_dom"/>
</dbReference>
<evidence type="ECO:0000313" key="3">
    <source>
        <dbReference type="EMBL" id="KAG0281165.1"/>
    </source>
</evidence>
<dbReference type="GO" id="GO:0005829">
    <property type="term" value="C:cytosol"/>
    <property type="evidence" value="ECO:0007669"/>
    <property type="project" value="TreeGrafter"/>
</dbReference>
<dbReference type="GO" id="GO:0006511">
    <property type="term" value="P:ubiquitin-dependent protein catabolic process"/>
    <property type="evidence" value="ECO:0007669"/>
    <property type="project" value="TreeGrafter"/>
</dbReference>
<name>A0AAD4DLB0_9FUNG</name>
<accession>A0AAD4DLB0</accession>
<feature type="non-terminal residue" evidence="3">
    <location>
        <position position="1"/>
    </location>
</feature>
<gene>
    <name evidence="3" type="primary">UBQLN4</name>
    <name evidence="3" type="ORF">BGZ95_006218</name>
</gene>
<dbReference type="Gene3D" id="3.10.20.90">
    <property type="entry name" value="Phosphatidylinositol 3-kinase Catalytic Subunit, Chain A, domain 1"/>
    <property type="match status" value="1"/>
</dbReference>
<dbReference type="GO" id="GO:0031593">
    <property type="term" value="F:polyubiquitin modification-dependent protein binding"/>
    <property type="evidence" value="ECO:0007669"/>
    <property type="project" value="TreeGrafter"/>
</dbReference>
<dbReference type="SMART" id="SM00727">
    <property type="entry name" value="STI1"/>
    <property type="match status" value="1"/>
</dbReference>
<dbReference type="SMART" id="SM00213">
    <property type="entry name" value="UBQ"/>
    <property type="match status" value="1"/>
</dbReference>
<dbReference type="PROSITE" id="PS50053">
    <property type="entry name" value="UBIQUITIN_2"/>
    <property type="match status" value="1"/>
</dbReference>
<dbReference type="AlphaFoldDB" id="A0AAD4DLB0"/>
<feature type="compositionally biased region" description="Pro residues" evidence="1">
    <location>
        <begin position="249"/>
        <end position="260"/>
    </location>
</feature>
<reference evidence="3" key="1">
    <citation type="journal article" date="2020" name="Fungal Divers.">
        <title>Resolving the Mortierellaceae phylogeny through synthesis of multi-gene phylogenetics and phylogenomics.</title>
        <authorList>
            <person name="Vandepol N."/>
            <person name="Liber J."/>
            <person name="Desiro A."/>
            <person name="Na H."/>
            <person name="Kennedy M."/>
            <person name="Barry K."/>
            <person name="Grigoriev I.V."/>
            <person name="Miller A.N."/>
            <person name="O'Donnell K."/>
            <person name="Stajich J.E."/>
            <person name="Bonito G."/>
        </authorList>
    </citation>
    <scope>NUCLEOTIDE SEQUENCE</scope>
    <source>
        <strain evidence="3">NRRL 28262</strain>
    </source>
</reference>
<evidence type="ECO:0000259" key="2">
    <source>
        <dbReference type="PROSITE" id="PS50053"/>
    </source>
</evidence>
<dbReference type="PANTHER" id="PTHR10677">
    <property type="entry name" value="UBIQUILIN"/>
    <property type="match status" value="1"/>
</dbReference>
<dbReference type="InterPro" id="IPR015496">
    <property type="entry name" value="Ubiquilin"/>
</dbReference>